<keyword evidence="1 3" id="KW-0210">Decarboxylase</keyword>
<evidence type="ECO:0000313" key="8">
    <source>
        <dbReference type="Proteomes" id="UP000683428"/>
    </source>
</evidence>
<dbReference type="Proteomes" id="UP000683428">
    <property type="component" value="Chromosome"/>
</dbReference>
<dbReference type="InterPro" id="IPR007085">
    <property type="entry name" value="DNA/pantothenate-metab_flavo_C"/>
</dbReference>
<feature type="binding site" evidence="3">
    <location>
        <begin position="305"/>
        <end position="308"/>
    </location>
    <ligand>
        <name>CTP</name>
        <dbReference type="ChEBI" id="CHEBI:37563"/>
    </ligand>
</feature>
<comment type="catalytic activity">
    <reaction evidence="3 4">
        <text>(R)-4'-phosphopantothenate + L-cysteine + CTP = N-[(R)-4-phosphopantothenoyl]-L-cysteine + CMP + diphosphate + H(+)</text>
        <dbReference type="Rhea" id="RHEA:19397"/>
        <dbReference type="ChEBI" id="CHEBI:10986"/>
        <dbReference type="ChEBI" id="CHEBI:15378"/>
        <dbReference type="ChEBI" id="CHEBI:33019"/>
        <dbReference type="ChEBI" id="CHEBI:35235"/>
        <dbReference type="ChEBI" id="CHEBI:37563"/>
        <dbReference type="ChEBI" id="CHEBI:59458"/>
        <dbReference type="ChEBI" id="CHEBI:60377"/>
        <dbReference type="EC" id="6.3.2.5"/>
    </reaction>
</comment>
<dbReference type="GO" id="GO:0046872">
    <property type="term" value="F:metal ion binding"/>
    <property type="evidence" value="ECO:0007669"/>
    <property type="project" value="UniProtKB-KW"/>
</dbReference>
<evidence type="ECO:0000259" key="6">
    <source>
        <dbReference type="Pfam" id="PF04127"/>
    </source>
</evidence>
<dbReference type="AlphaFoldDB" id="A0A975XW55"/>
<dbReference type="GO" id="GO:0071513">
    <property type="term" value="C:phosphopantothenoylcysteine decarboxylase complex"/>
    <property type="evidence" value="ECO:0007669"/>
    <property type="project" value="TreeGrafter"/>
</dbReference>
<dbReference type="GO" id="GO:0015941">
    <property type="term" value="P:pantothenate catabolic process"/>
    <property type="evidence" value="ECO:0007669"/>
    <property type="project" value="InterPro"/>
</dbReference>
<dbReference type="Pfam" id="PF02441">
    <property type="entry name" value="Flavoprotein"/>
    <property type="match status" value="1"/>
</dbReference>
<feature type="active site" description="Proton donor" evidence="3">
    <location>
        <position position="159"/>
    </location>
</feature>
<dbReference type="InterPro" id="IPR005252">
    <property type="entry name" value="CoaBC"/>
</dbReference>
<evidence type="ECO:0000256" key="1">
    <source>
        <dbReference type="ARBA" id="ARBA00022793"/>
    </source>
</evidence>
<feature type="binding site" evidence="3">
    <location>
        <position position="279"/>
    </location>
    <ligand>
        <name>CTP</name>
        <dbReference type="ChEBI" id="CHEBI:37563"/>
    </ligand>
</feature>
<comment type="function">
    <text evidence="3">Catalyzes two sequential steps in the biosynthesis of coenzyme A. In the first step cysteine is conjugated to 4'-phosphopantothenate to form 4-phosphopantothenoylcysteine. In the second step the latter compound is decarboxylated to form 4'-phosphopantotheine.</text>
</comment>
<dbReference type="PANTHER" id="PTHR14359">
    <property type="entry name" value="HOMO-OLIGOMERIC FLAVIN CONTAINING CYS DECARBOXYLASE FAMILY"/>
    <property type="match status" value="1"/>
</dbReference>
<keyword evidence="3" id="KW-0511">Multifunctional enzyme</keyword>
<name>A0A975XW55_9RHOO</name>
<dbReference type="GO" id="GO:0010181">
    <property type="term" value="F:FMN binding"/>
    <property type="evidence" value="ECO:0007669"/>
    <property type="project" value="UniProtKB-UniRule"/>
</dbReference>
<comment type="cofactor">
    <cofactor evidence="3">
        <name>Mg(2+)</name>
        <dbReference type="ChEBI" id="CHEBI:18420"/>
    </cofactor>
</comment>
<feature type="domain" description="Flavoprotein" evidence="5">
    <location>
        <begin position="8"/>
        <end position="173"/>
    </location>
</feature>
<comment type="pathway">
    <text evidence="3 4">Cofactor biosynthesis; coenzyme A biosynthesis; CoA from (R)-pantothenate: step 2/5.</text>
</comment>
<keyword evidence="3" id="KW-0479">Metal-binding</keyword>
<feature type="binding site" evidence="3">
    <location>
        <position position="289"/>
    </location>
    <ligand>
        <name>CTP</name>
        <dbReference type="ChEBI" id="CHEBI:37563"/>
    </ligand>
</feature>
<evidence type="ECO:0000256" key="2">
    <source>
        <dbReference type="ARBA" id="ARBA00023239"/>
    </source>
</evidence>
<comment type="caution">
    <text evidence="3">Lacks conserved residue(s) required for the propagation of feature annotation.</text>
</comment>
<comment type="catalytic activity">
    <reaction evidence="3 4">
        <text>N-[(R)-4-phosphopantothenoyl]-L-cysteine + H(+) = (R)-4'-phosphopantetheine + CO2</text>
        <dbReference type="Rhea" id="RHEA:16793"/>
        <dbReference type="ChEBI" id="CHEBI:15378"/>
        <dbReference type="ChEBI" id="CHEBI:16526"/>
        <dbReference type="ChEBI" id="CHEBI:59458"/>
        <dbReference type="ChEBI" id="CHEBI:61723"/>
        <dbReference type="EC" id="4.1.1.36"/>
    </reaction>
</comment>
<dbReference type="NCBIfam" id="TIGR00521">
    <property type="entry name" value="coaBC_dfp"/>
    <property type="match status" value="1"/>
</dbReference>
<dbReference type="GO" id="GO:0015937">
    <property type="term" value="P:coenzyme A biosynthetic process"/>
    <property type="evidence" value="ECO:0007669"/>
    <property type="project" value="UniProtKB-UniRule"/>
</dbReference>
<keyword evidence="3" id="KW-0460">Magnesium</keyword>
<accession>A0A975XW55</accession>
<comment type="similarity">
    <text evidence="3 4">In the C-terminal section; belongs to the PPC synthetase family.</text>
</comment>
<evidence type="ECO:0000259" key="5">
    <source>
        <dbReference type="Pfam" id="PF02441"/>
    </source>
</evidence>
<feature type="binding site" evidence="3">
    <location>
        <position position="341"/>
    </location>
    <ligand>
        <name>CTP</name>
        <dbReference type="ChEBI" id="CHEBI:37563"/>
    </ligand>
</feature>
<dbReference type="KEGG" id="aiq:Azoinq_10465"/>
<feature type="binding site" evidence="3">
    <location>
        <position position="323"/>
    </location>
    <ligand>
        <name>CTP</name>
        <dbReference type="ChEBI" id="CHEBI:37563"/>
    </ligand>
</feature>
<reference evidence="7" key="1">
    <citation type="submission" date="2020-11" db="EMBL/GenBank/DDBJ databases">
        <title>Azospira inquinata sp. nov.</title>
        <authorList>
            <person name="Moe W.M."/>
            <person name="Mikes M.C."/>
        </authorList>
    </citation>
    <scope>NUCLEOTIDE SEQUENCE</scope>
    <source>
        <strain evidence="7">Azo-3</strain>
    </source>
</reference>
<dbReference type="EMBL" id="CP064782">
    <property type="protein sequence ID" value="QWT50524.1"/>
    <property type="molecule type" value="Genomic_DNA"/>
</dbReference>
<evidence type="ECO:0000313" key="7">
    <source>
        <dbReference type="EMBL" id="QWT50524.1"/>
    </source>
</evidence>
<dbReference type="EC" id="4.1.1.36" evidence="3"/>
<dbReference type="GO" id="GO:0004633">
    <property type="term" value="F:phosphopantothenoylcysteine decarboxylase activity"/>
    <property type="evidence" value="ECO:0007669"/>
    <property type="project" value="UniProtKB-UniRule"/>
</dbReference>
<keyword evidence="8" id="KW-1185">Reference proteome</keyword>
<comment type="pathway">
    <text evidence="3 4">Cofactor biosynthesis; coenzyme A biosynthesis; CoA from (R)-pantothenate: step 3/5.</text>
</comment>
<organism evidence="7 8">
    <name type="scientific">Azospira inquinata</name>
    <dbReference type="NCBI Taxonomy" id="2785627"/>
    <lineage>
        <taxon>Bacteria</taxon>
        <taxon>Pseudomonadati</taxon>
        <taxon>Pseudomonadota</taxon>
        <taxon>Betaproteobacteria</taxon>
        <taxon>Rhodocyclales</taxon>
        <taxon>Rhodocyclaceae</taxon>
        <taxon>Azospira</taxon>
    </lineage>
</organism>
<evidence type="ECO:0000256" key="3">
    <source>
        <dbReference type="HAMAP-Rule" id="MF_02225"/>
    </source>
</evidence>
<dbReference type="HAMAP" id="MF_02225">
    <property type="entry name" value="CoaBC"/>
    <property type="match status" value="1"/>
</dbReference>
<comment type="similarity">
    <text evidence="3 4">In the N-terminal section; belongs to the HFCD (homo-oligomeric flavin containing Cys decarboxylase) superfamily.</text>
</comment>
<evidence type="ECO:0000256" key="4">
    <source>
        <dbReference type="RuleBase" id="RU364078"/>
    </source>
</evidence>
<proteinExistence type="inferred from homology"/>
<comment type="cofactor">
    <cofactor evidence="3">
        <name>FMN</name>
        <dbReference type="ChEBI" id="CHEBI:58210"/>
    </cofactor>
    <text evidence="3">Binds 1 FMN per subunit.</text>
</comment>
<feature type="region of interest" description="Phosphopantothenate--cysteine ligase" evidence="3">
    <location>
        <begin position="191"/>
        <end position="399"/>
    </location>
</feature>
<gene>
    <name evidence="3 7" type="primary">coaBC</name>
    <name evidence="7" type="ORF">Azoinq_10465</name>
</gene>
<protein>
    <recommendedName>
        <fullName evidence="3">Coenzyme A biosynthesis bifunctional protein CoaBC</fullName>
    </recommendedName>
    <alternativeName>
        <fullName evidence="3">DNA/pantothenate metabolism flavoprotein</fullName>
    </alternativeName>
    <alternativeName>
        <fullName evidence="3">Phosphopantothenoylcysteine synthetase/decarboxylase</fullName>
        <shortName evidence="3">PPCS-PPCDC</shortName>
    </alternativeName>
    <domain>
        <recommendedName>
            <fullName evidence="3">Phosphopantothenoylcysteine decarboxylase</fullName>
            <shortName evidence="3">PPC decarboxylase</shortName>
            <shortName evidence="3">PPC-DC</shortName>
            <ecNumber evidence="3">4.1.1.36</ecNumber>
        </recommendedName>
        <alternativeName>
            <fullName evidence="3">CoaC</fullName>
        </alternativeName>
    </domain>
    <domain>
        <recommendedName>
            <fullName evidence="3">Phosphopantothenate--cysteine ligase</fullName>
            <ecNumber evidence="3">6.3.2.5</ecNumber>
        </recommendedName>
        <alternativeName>
            <fullName evidence="3">CoaB</fullName>
        </alternativeName>
        <alternativeName>
            <fullName evidence="3">Phosphopantothenoylcysteine synthetase</fullName>
            <shortName evidence="3">PPC synthetase</shortName>
            <shortName evidence="3">PPC-S</shortName>
        </alternativeName>
    </domain>
</protein>
<comment type="function">
    <text evidence="4">Catalyzes two steps in the biosynthesis of coenzyme A. In the first step cysteine is conjugated to 4'-phosphopantothenate to form 4-phosphopantothenoylcysteine, in the latter compound is decarboxylated to form 4'-phosphopantotheine.</text>
</comment>
<sequence>MGELTGQRILLGVSGGIAAYKAAELVRLLIKAGAQVQVAMTAAATHFVTPVTFQALSGQPVFVDQWDARVGNNMAHIDLSRQADAILVAPASADLLAKIAQGRADDLLSTLILARNCPLLVAPAMNRQMWENPATQRNAAQLAEDGVVLLGPDAGPQACGEVGDGRMWEPEALKEALVGFFQPKHLAGRRVLLTAGPTYEAIDPVRGITNLSSGRMGYALARACQQAGAQVTLVSGPTNLPCPLGVERIAAGSAREMREAVLARVGEAQVFIAVAAVADYRPEQAAPQKIKKTAENLTLNLVKNPDILAEVAALPNAPFCVGFAAESENLEAYAEAKRQKKRLPLVVGNLFSDAFGGEENKVVLFDGDGAHPLAPASKARLAAQIVAHLAGLLAAPVRI</sequence>
<feature type="domain" description="DNA/pantothenate metabolism flavoprotein C-terminal" evidence="6">
    <location>
        <begin position="186"/>
        <end position="390"/>
    </location>
</feature>
<keyword evidence="3 4" id="KW-0436">Ligase</keyword>
<dbReference type="InterPro" id="IPR003382">
    <property type="entry name" value="Flavoprotein"/>
</dbReference>
<dbReference type="PANTHER" id="PTHR14359:SF6">
    <property type="entry name" value="PHOSPHOPANTOTHENOYLCYSTEINE DECARBOXYLASE"/>
    <property type="match status" value="1"/>
</dbReference>
<dbReference type="EC" id="6.3.2.5" evidence="3"/>
<keyword evidence="2 3" id="KW-0456">Lyase</keyword>
<dbReference type="Pfam" id="PF04127">
    <property type="entry name" value="DFP"/>
    <property type="match status" value="1"/>
</dbReference>
<keyword evidence="3 4" id="KW-0288">FMN</keyword>
<feature type="binding site" evidence="3">
    <location>
        <position position="337"/>
    </location>
    <ligand>
        <name>CTP</name>
        <dbReference type="ChEBI" id="CHEBI:37563"/>
    </ligand>
</feature>
<feature type="region of interest" description="Phosphopantothenoylcysteine decarboxylase" evidence="3">
    <location>
        <begin position="1"/>
        <end position="190"/>
    </location>
</feature>
<keyword evidence="3 4" id="KW-0285">Flavoprotein</keyword>
<dbReference type="GO" id="GO:0004632">
    <property type="term" value="F:phosphopantothenate--cysteine ligase activity"/>
    <property type="evidence" value="ECO:0007669"/>
    <property type="project" value="UniProtKB-UniRule"/>
</dbReference>